<evidence type="ECO:0000256" key="1">
    <source>
        <dbReference type="ARBA" id="ARBA00022737"/>
    </source>
</evidence>
<feature type="signal peptide" evidence="2">
    <location>
        <begin position="1"/>
        <end position="18"/>
    </location>
</feature>
<name>A0ABY7T758_9SPHI</name>
<dbReference type="Pfam" id="PF02493">
    <property type="entry name" value="MORN"/>
    <property type="match status" value="3"/>
</dbReference>
<evidence type="ECO:0008006" key="5">
    <source>
        <dbReference type="Google" id="ProtNLM"/>
    </source>
</evidence>
<dbReference type="SUPFAM" id="SSF53474">
    <property type="entry name" value="alpha/beta-Hydrolases"/>
    <property type="match status" value="1"/>
</dbReference>
<keyword evidence="4" id="KW-1185">Reference proteome</keyword>
<evidence type="ECO:0000313" key="4">
    <source>
        <dbReference type="Proteomes" id="UP001216139"/>
    </source>
</evidence>
<organism evidence="3 4">
    <name type="scientific">Mucilaginibacter jinjuensis</name>
    <dbReference type="NCBI Taxonomy" id="1176721"/>
    <lineage>
        <taxon>Bacteria</taxon>
        <taxon>Pseudomonadati</taxon>
        <taxon>Bacteroidota</taxon>
        <taxon>Sphingobacteriia</taxon>
        <taxon>Sphingobacteriales</taxon>
        <taxon>Sphingobacteriaceae</taxon>
        <taxon>Mucilaginibacter</taxon>
    </lineage>
</organism>
<dbReference type="EMBL" id="CP117167">
    <property type="protein sequence ID" value="WCT12109.1"/>
    <property type="molecule type" value="Genomic_DNA"/>
</dbReference>
<evidence type="ECO:0000256" key="2">
    <source>
        <dbReference type="SAM" id="SignalP"/>
    </source>
</evidence>
<dbReference type="Gene3D" id="2.20.110.10">
    <property type="entry name" value="Histone H3 K4-specific methyltransferase SET7/9 N-terminal domain"/>
    <property type="match status" value="1"/>
</dbReference>
<feature type="chain" id="PRO_5046565913" description="MORN repeat protein" evidence="2">
    <location>
        <begin position="19"/>
        <end position="469"/>
    </location>
</feature>
<sequence>MKLIFTFLISLLSLTVFAQSPPGKYIQINNSNCLIFDYNYTTKDTVTWTGTCLSNYADGYGIATWKKNGQDSCKYTGYLKAGKPEGRGKLAYGDNYTLQGTFKNGRLQGKGLINDDGNVMKAQFVNNTLQGPGTMTFKTRLSMKGHFLDGQFINLDNQYLNRLAKVKSNLQNTEHIYSDVKKTDSLFYYTVLPEGSIKGVLVLLPSSGESVESVICNNKKLVEQASDQHIITILLSINNAAIDEDNLTLKFLNNTFQQVTDRYHLPKDKFIIGGLSGGGMLALRYTEIAKAGGNKTYIIPKAVFGADPPVDMAGLYNTSKRFITMNDGRANLSQGMMNGLAEAKWLANSFNKIYGGSPDQFPDEYIKHSMYSRSQVDGGNAKYLTDVPVRIYCDPDILWQMKERNRDYYDMNAVDQSAMINFLNIIGNKNASFIPALGKGYRLDGTRHPHSWSIVDAEGLVDWIGELVD</sequence>
<dbReference type="InterPro" id="IPR003409">
    <property type="entry name" value="MORN"/>
</dbReference>
<dbReference type="PANTHER" id="PTHR23084">
    <property type="entry name" value="PHOSPHATIDYLINOSITOL-4-PHOSPHATE 5-KINASE RELATED"/>
    <property type="match status" value="1"/>
</dbReference>
<gene>
    <name evidence="3" type="ORF">PQO05_25620</name>
</gene>
<dbReference type="PANTHER" id="PTHR23084:SF263">
    <property type="entry name" value="MORN REPEAT-CONTAINING PROTEIN 1"/>
    <property type="match status" value="1"/>
</dbReference>
<accession>A0ABY7T758</accession>
<proteinExistence type="predicted"/>
<reference evidence="3 4" key="1">
    <citation type="submission" date="2023-02" db="EMBL/GenBank/DDBJ databases">
        <title>Genome sequence of Mucilaginibacter jinjuensis strain KACC 16571.</title>
        <authorList>
            <person name="Kim S."/>
            <person name="Heo J."/>
            <person name="Kwon S.-W."/>
        </authorList>
    </citation>
    <scope>NUCLEOTIDE SEQUENCE [LARGE SCALE GENOMIC DNA]</scope>
    <source>
        <strain evidence="3 4">KACC 16571</strain>
    </source>
</reference>
<evidence type="ECO:0000313" key="3">
    <source>
        <dbReference type="EMBL" id="WCT12109.1"/>
    </source>
</evidence>
<keyword evidence="2" id="KW-0732">Signal</keyword>
<dbReference type="Proteomes" id="UP001216139">
    <property type="component" value="Chromosome"/>
</dbReference>
<dbReference type="RefSeq" id="WP_273630353.1">
    <property type="nucleotide sequence ID" value="NZ_CP117167.1"/>
</dbReference>
<keyword evidence="1" id="KW-0677">Repeat</keyword>
<dbReference type="InterPro" id="IPR029058">
    <property type="entry name" value="AB_hydrolase_fold"/>
</dbReference>
<protein>
    <recommendedName>
        <fullName evidence="5">MORN repeat protein</fullName>
    </recommendedName>
</protein>
<dbReference type="SUPFAM" id="SSF82185">
    <property type="entry name" value="Histone H3 K4-specific methyltransferase SET7/9 N-terminal domain"/>
    <property type="match status" value="1"/>
</dbReference>